<comment type="caution">
    <text evidence="2">The sequence shown here is derived from an EMBL/GenBank/DDBJ whole genome shotgun (WGS) entry which is preliminary data.</text>
</comment>
<dbReference type="InterPro" id="IPR010093">
    <property type="entry name" value="SinI_DNA-bd"/>
</dbReference>
<dbReference type="Pfam" id="PF12728">
    <property type="entry name" value="HTH_17"/>
    <property type="match status" value="1"/>
</dbReference>
<proteinExistence type="predicted"/>
<dbReference type="InterPro" id="IPR041657">
    <property type="entry name" value="HTH_17"/>
</dbReference>
<evidence type="ECO:0000313" key="3">
    <source>
        <dbReference type="Proteomes" id="UP000297472"/>
    </source>
</evidence>
<evidence type="ECO:0000259" key="1">
    <source>
        <dbReference type="Pfam" id="PF12728"/>
    </source>
</evidence>
<evidence type="ECO:0000313" key="2">
    <source>
        <dbReference type="EMBL" id="TFD27999.1"/>
    </source>
</evidence>
<dbReference type="Proteomes" id="UP000297472">
    <property type="component" value="Unassembled WGS sequence"/>
</dbReference>
<feature type="domain" description="Helix-turn-helix" evidence="1">
    <location>
        <begin position="9"/>
        <end position="56"/>
    </location>
</feature>
<protein>
    <submittedName>
        <fullName evidence="2">DNA-binding protein</fullName>
    </submittedName>
</protein>
<reference evidence="2 3" key="1">
    <citation type="submission" date="2019-03" db="EMBL/GenBank/DDBJ databases">
        <title>Genomics of glacier-inhabiting Cryobacterium strains.</title>
        <authorList>
            <person name="Liu Q."/>
            <person name="Xin Y.-H."/>
        </authorList>
    </citation>
    <scope>NUCLEOTIDE SEQUENCE [LARGE SCALE GENOMIC DNA]</scope>
    <source>
        <strain evidence="2 3">TMT1-51</strain>
    </source>
</reference>
<organism evidence="2 3">
    <name type="scientific">Cryobacterium cryoconiti</name>
    <dbReference type="NCBI Taxonomy" id="1259239"/>
    <lineage>
        <taxon>Bacteria</taxon>
        <taxon>Bacillati</taxon>
        <taxon>Actinomycetota</taxon>
        <taxon>Actinomycetes</taxon>
        <taxon>Micrococcales</taxon>
        <taxon>Microbacteriaceae</taxon>
        <taxon>Cryobacterium</taxon>
    </lineage>
</organism>
<keyword evidence="2" id="KW-0238">DNA-binding</keyword>
<name>A0A4Y8JUS7_9MICO</name>
<dbReference type="OrthoDB" id="5124410at2"/>
<gene>
    <name evidence="2" type="ORF">E3T49_12320</name>
</gene>
<dbReference type="GO" id="GO:0003677">
    <property type="term" value="F:DNA binding"/>
    <property type="evidence" value="ECO:0007669"/>
    <property type="project" value="UniProtKB-KW"/>
</dbReference>
<accession>A0A4Y8JUS7</accession>
<dbReference type="NCBIfam" id="TIGR01764">
    <property type="entry name" value="excise"/>
    <property type="match status" value="1"/>
</dbReference>
<dbReference type="RefSeq" id="WP_134425206.1">
    <property type="nucleotide sequence ID" value="NZ_SOHA01000037.1"/>
</dbReference>
<dbReference type="AlphaFoldDB" id="A0A4Y8JUS7"/>
<sequence>MSELEDINTLEQAAAYLKIEPTKLRRLVHQRTIAFLKQGHTLTFPRAALQAYVQTNTTNLPTPPPNPWGLTPGALRTVYKA</sequence>
<dbReference type="EMBL" id="SOHA01000037">
    <property type="protein sequence ID" value="TFD27999.1"/>
    <property type="molecule type" value="Genomic_DNA"/>
</dbReference>
<keyword evidence="3" id="KW-1185">Reference proteome</keyword>